<dbReference type="EMBL" id="CP038018">
    <property type="protein sequence ID" value="QED92263.1"/>
    <property type="molecule type" value="Genomic_DNA"/>
</dbReference>
<keyword evidence="1" id="KW-0472">Membrane</keyword>
<keyword evidence="3" id="KW-1185">Reference proteome</keyword>
<sequence>MPIAMLPTFMAFFCRWRIKSVRPYFASAISFSFDFGLFGYLLLDRLMPGPEVFVVYFVVSVPIWLLGFAGVLLAQRSLEGNPATQFRRAFLATKYPLWARSDFLDCVDVIQIFRQPA</sequence>
<organism evidence="2 3">
    <name type="scientific">Eikenella exigua</name>
    <dbReference type="NCBI Taxonomy" id="2528037"/>
    <lineage>
        <taxon>Bacteria</taxon>
        <taxon>Pseudomonadati</taxon>
        <taxon>Pseudomonadota</taxon>
        <taxon>Betaproteobacteria</taxon>
        <taxon>Neisseriales</taxon>
        <taxon>Neisseriaceae</taxon>
        <taxon>Eikenella</taxon>
    </lineage>
</organism>
<dbReference type="RefSeq" id="WP_151086313.1">
    <property type="nucleotide sequence ID" value="NZ_CP038018.1"/>
</dbReference>
<evidence type="ECO:0000313" key="2">
    <source>
        <dbReference type="EMBL" id="QED92263.1"/>
    </source>
</evidence>
<proteinExistence type="predicted"/>
<feature type="transmembrane region" description="Helical" evidence="1">
    <location>
        <begin position="21"/>
        <end position="41"/>
    </location>
</feature>
<dbReference type="KEGG" id="eex:EZJ17_06330"/>
<protein>
    <submittedName>
        <fullName evidence="2">Uncharacterized protein</fullName>
    </submittedName>
</protein>
<dbReference type="Proteomes" id="UP000326695">
    <property type="component" value="Chromosome"/>
</dbReference>
<name>A0AAX1F834_9NEIS</name>
<reference evidence="3" key="1">
    <citation type="journal article" date="2019" name="J. Anim. Genet.">
        <title>Description and whole genome sequencing of Eikenella exigua sp. nov., isolated from brain abscess and blood.</title>
        <authorList>
            <person name="Stormo K.A."/>
            <person name="Nygaard R.M."/>
            <person name="Bruvold T.S."/>
            <person name="Dimmen G."/>
            <person name="Lindemann P.C."/>
            <person name="Jordal S."/>
            <person name="Kommedal O."/>
        </authorList>
    </citation>
    <scope>NUCLEOTIDE SEQUENCE [LARGE SCALE GENOMIC DNA]</scope>
    <source>
        <strain evidence="3">PXX</strain>
    </source>
</reference>
<accession>A0AAX1F834</accession>
<dbReference type="AlphaFoldDB" id="A0AAX1F834"/>
<keyword evidence="1" id="KW-0812">Transmembrane</keyword>
<evidence type="ECO:0000313" key="3">
    <source>
        <dbReference type="Proteomes" id="UP000326695"/>
    </source>
</evidence>
<keyword evidence="1" id="KW-1133">Transmembrane helix</keyword>
<gene>
    <name evidence="2" type="ORF">EZJ17_06330</name>
</gene>
<evidence type="ECO:0000256" key="1">
    <source>
        <dbReference type="SAM" id="Phobius"/>
    </source>
</evidence>
<feature type="transmembrane region" description="Helical" evidence="1">
    <location>
        <begin position="53"/>
        <end position="74"/>
    </location>
</feature>